<gene>
    <name evidence="10" type="ORF">BJG266_LOCUS36130</name>
    <name evidence="11" type="ORF">QVE165_LOCUS41045</name>
</gene>
<evidence type="ECO:0000259" key="8">
    <source>
        <dbReference type="PROSITE" id="PS51059"/>
    </source>
</evidence>
<dbReference type="SUPFAM" id="SSF56399">
    <property type="entry name" value="ADP-ribosylation"/>
    <property type="match status" value="1"/>
</dbReference>
<dbReference type="EMBL" id="CAJNOI010001013">
    <property type="protein sequence ID" value="CAF1372885.1"/>
    <property type="molecule type" value="Genomic_DNA"/>
</dbReference>
<dbReference type="Proteomes" id="UP000663832">
    <property type="component" value="Unassembled WGS sequence"/>
</dbReference>
<dbReference type="InterPro" id="IPR012317">
    <property type="entry name" value="Poly(ADP-ribose)pol_cat_dom"/>
</dbReference>
<dbReference type="Pfam" id="PF01661">
    <property type="entry name" value="Macro"/>
    <property type="match status" value="2"/>
</dbReference>
<dbReference type="OrthoDB" id="6133115at2759"/>
<dbReference type="GO" id="GO:0005737">
    <property type="term" value="C:cytoplasm"/>
    <property type="evidence" value="ECO:0007669"/>
    <property type="project" value="TreeGrafter"/>
</dbReference>
<keyword evidence="5" id="KW-0539">Nucleus</keyword>
<dbReference type="SUPFAM" id="SSF52949">
    <property type="entry name" value="Macro domain-like"/>
    <property type="match status" value="2"/>
</dbReference>
<evidence type="ECO:0000313" key="11">
    <source>
        <dbReference type="EMBL" id="CAF1462623.1"/>
    </source>
</evidence>
<evidence type="ECO:0000256" key="1">
    <source>
        <dbReference type="ARBA" id="ARBA00004123"/>
    </source>
</evidence>
<evidence type="ECO:0000313" key="12">
    <source>
        <dbReference type="Proteomes" id="UP000663832"/>
    </source>
</evidence>
<evidence type="ECO:0000256" key="7">
    <source>
        <dbReference type="SAM" id="MobiDB-lite"/>
    </source>
</evidence>
<accession>A0A815IYA5</accession>
<evidence type="ECO:0000256" key="4">
    <source>
        <dbReference type="ARBA" id="ARBA00023027"/>
    </source>
</evidence>
<dbReference type="PROSITE" id="PS51059">
    <property type="entry name" value="PARP_CATALYTIC"/>
    <property type="match status" value="1"/>
</dbReference>
<feature type="compositionally biased region" description="Low complexity" evidence="7">
    <location>
        <begin position="1"/>
        <end position="12"/>
    </location>
</feature>
<feature type="domain" description="Macro" evidence="9">
    <location>
        <begin position="223"/>
        <end position="404"/>
    </location>
</feature>
<dbReference type="InterPro" id="IPR002589">
    <property type="entry name" value="Macro_dom"/>
</dbReference>
<keyword evidence="12" id="KW-1185">Reference proteome</keyword>
<dbReference type="PANTHER" id="PTHR14453:SF67">
    <property type="entry name" value="POLY [ADP-RIBOSE] POLYMERASE"/>
    <property type="match status" value="1"/>
</dbReference>
<keyword evidence="2 6" id="KW-0328">Glycosyltransferase</keyword>
<keyword evidence="3 6" id="KW-0808">Transferase</keyword>
<dbReference type="Pfam" id="PF00644">
    <property type="entry name" value="PARP"/>
    <property type="match status" value="1"/>
</dbReference>
<dbReference type="InterPro" id="IPR043472">
    <property type="entry name" value="Macro_dom-like"/>
</dbReference>
<evidence type="ECO:0000256" key="6">
    <source>
        <dbReference type="RuleBase" id="RU362114"/>
    </source>
</evidence>
<feature type="region of interest" description="Disordered" evidence="7">
    <location>
        <begin position="1"/>
        <end position="52"/>
    </location>
</feature>
<dbReference type="PROSITE" id="PS51154">
    <property type="entry name" value="MACRO"/>
    <property type="match status" value="2"/>
</dbReference>
<evidence type="ECO:0000256" key="2">
    <source>
        <dbReference type="ARBA" id="ARBA00022676"/>
    </source>
</evidence>
<keyword evidence="4 6" id="KW-0520">NAD</keyword>
<evidence type="ECO:0000313" key="13">
    <source>
        <dbReference type="Proteomes" id="UP000663877"/>
    </source>
</evidence>
<dbReference type="EMBL" id="CAJNOM010000483">
    <property type="protein sequence ID" value="CAF1462623.1"/>
    <property type="molecule type" value="Genomic_DNA"/>
</dbReference>
<dbReference type="PANTHER" id="PTHR14453">
    <property type="entry name" value="PARP/ZINC FINGER CCCH TYPE DOMAIN CONTAINING PROTEIN"/>
    <property type="match status" value="1"/>
</dbReference>
<dbReference type="Proteomes" id="UP000663877">
    <property type="component" value="Unassembled WGS sequence"/>
</dbReference>
<proteinExistence type="predicted"/>
<dbReference type="GO" id="GO:0003950">
    <property type="term" value="F:NAD+ poly-ADP-ribosyltransferase activity"/>
    <property type="evidence" value="ECO:0007669"/>
    <property type="project" value="UniProtKB-UniRule"/>
</dbReference>
<feature type="domain" description="Macro" evidence="9">
    <location>
        <begin position="41"/>
        <end position="213"/>
    </location>
</feature>
<reference evidence="10" key="1">
    <citation type="submission" date="2021-02" db="EMBL/GenBank/DDBJ databases">
        <authorList>
            <person name="Nowell W R."/>
        </authorList>
    </citation>
    <scope>NUCLEOTIDE SEQUENCE</scope>
</reference>
<dbReference type="Gene3D" id="3.40.220.10">
    <property type="entry name" value="Leucine Aminopeptidase, subunit E, domain 1"/>
    <property type="match status" value="2"/>
</dbReference>
<evidence type="ECO:0000256" key="5">
    <source>
        <dbReference type="ARBA" id="ARBA00023242"/>
    </source>
</evidence>
<dbReference type="InterPro" id="IPR052056">
    <property type="entry name" value="Mono-ARTD/PARP"/>
</dbReference>
<evidence type="ECO:0000259" key="9">
    <source>
        <dbReference type="PROSITE" id="PS51154"/>
    </source>
</evidence>
<comment type="subcellular location">
    <subcellularLocation>
        <location evidence="1">Nucleus</location>
    </subcellularLocation>
</comment>
<organism evidence="10 13">
    <name type="scientific">Adineta steineri</name>
    <dbReference type="NCBI Taxonomy" id="433720"/>
    <lineage>
        <taxon>Eukaryota</taxon>
        <taxon>Metazoa</taxon>
        <taxon>Spiralia</taxon>
        <taxon>Gnathifera</taxon>
        <taxon>Rotifera</taxon>
        <taxon>Eurotatoria</taxon>
        <taxon>Bdelloidea</taxon>
        <taxon>Adinetida</taxon>
        <taxon>Adinetidae</taxon>
        <taxon>Adineta</taxon>
    </lineage>
</organism>
<evidence type="ECO:0000256" key="3">
    <source>
        <dbReference type="ARBA" id="ARBA00022679"/>
    </source>
</evidence>
<dbReference type="AlphaFoldDB" id="A0A815IYA5"/>
<evidence type="ECO:0000313" key="10">
    <source>
        <dbReference type="EMBL" id="CAF1372885.1"/>
    </source>
</evidence>
<dbReference type="Gene3D" id="3.90.228.10">
    <property type="match status" value="1"/>
</dbReference>
<dbReference type="GO" id="GO:0010629">
    <property type="term" value="P:negative regulation of gene expression"/>
    <property type="evidence" value="ECO:0007669"/>
    <property type="project" value="TreeGrafter"/>
</dbReference>
<comment type="caution">
    <text evidence="10">The sequence shown here is derived from an EMBL/GenBank/DDBJ whole genome shotgun (WGS) entry which is preliminary data.</text>
</comment>
<protein>
    <recommendedName>
        <fullName evidence="6">Poly [ADP-ribose] polymerase</fullName>
        <shortName evidence="6">PARP</shortName>
        <ecNumber evidence="6">2.4.2.-</ecNumber>
    </recommendedName>
</protein>
<dbReference type="GO" id="GO:0003714">
    <property type="term" value="F:transcription corepressor activity"/>
    <property type="evidence" value="ECO:0007669"/>
    <property type="project" value="TreeGrafter"/>
</dbReference>
<sequence length="599" mass="66679">MGTSGSTCGGTCAEEEQRTEVTARSPTAQDDLILRSSVSKQSPSIDRRPVKPSIDVQQGDLASTKTDVIIVCSTSNFLRENILKLGGDAIQTSYNTQLKNNTTNSLITVATNRKFPSKQIYFLPCKCSEDENLLRDALKNFLATVIKAATAANYQSIAFPAIGCGKMGCSVQSVAEIMVSEVRCRIKQYPISVSFIIQPEKQDIYDEFQKQINSDQPLKKIPNTRTISTSIRNATIEVTMGDIITQNVLLIGHCQVDVIVINSSAEILKETILNTAGDDVRQSFNAQIASNPNALLTVTSAGRLSCKQIFFLRWKPNVDESILRQSIVDFMWNVIQNILPHHYTSIAFPAIGCGKSACTVNIVVKTMVSEIKKEIQKRNLTLKVRFVIEPRQVNVYDEFCKQVLASEVDRNTTDDTLPSTWESPTGNKICFIVPKTSNECKTIAADFRRSMQGSDKEIIKIERIQNPRWYKQYLVHREDFRKTHGNDTEKVLYHGCPENAAYAIAAECFNRSFAGKNGTAYGVGVYFSSNAAYSHGYAHPNSKGERFMFIVRVLIGKTTAGNSSMKTRPVGFDSTTDGNHIFVTYHDAQAFAEYLITYK</sequence>
<feature type="domain" description="PARP catalytic" evidence="8">
    <location>
        <begin position="417"/>
        <end position="599"/>
    </location>
</feature>
<dbReference type="GO" id="GO:0005634">
    <property type="term" value="C:nucleus"/>
    <property type="evidence" value="ECO:0007669"/>
    <property type="project" value="UniProtKB-SubCell"/>
</dbReference>
<dbReference type="EC" id="2.4.2.-" evidence="6"/>
<name>A0A815IYA5_9BILA</name>